<dbReference type="STRING" id="568872.GA0070624_0885"/>
<proteinExistence type="predicted"/>
<dbReference type="EMBL" id="FMHV01000002">
    <property type="protein sequence ID" value="SCL15984.1"/>
    <property type="molecule type" value="Genomic_DNA"/>
</dbReference>
<sequence>MGDCFETIADVEATPEEADRLGAEVLWWLVEQGIVMAEQTDCTLGGKGHRPGPNYAAATVEPWAGLHQLGTNGLRVVTGRTVFYSMGNVQVVCPRCGAVVVDDQDEDSWSEFSQVIKEWYAGGAGVRACKHCGEPLGLNDWAWSPPFGFGYLGFEFWNWPRLDADFVAAVSDRLGHRLVRPYGKI</sequence>
<name>A0A1C6RG73_9ACTN</name>
<keyword evidence="2" id="KW-1185">Reference proteome</keyword>
<evidence type="ECO:0000313" key="2">
    <source>
        <dbReference type="Proteomes" id="UP000199413"/>
    </source>
</evidence>
<protein>
    <submittedName>
        <fullName evidence="1">Uncharacterized protein</fullName>
    </submittedName>
</protein>
<accession>A0A1C6RG73</accession>
<dbReference type="AlphaFoldDB" id="A0A1C6RG73"/>
<reference evidence="2" key="1">
    <citation type="submission" date="2016-06" db="EMBL/GenBank/DDBJ databases">
        <authorList>
            <person name="Varghese N."/>
            <person name="Submissions Spin"/>
        </authorList>
    </citation>
    <scope>NUCLEOTIDE SEQUENCE [LARGE SCALE GENOMIC DNA]</scope>
    <source>
        <strain evidence="2">DSM 45431</strain>
    </source>
</reference>
<gene>
    <name evidence="1" type="ORF">GA0070624_0885</name>
</gene>
<evidence type="ECO:0000313" key="1">
    <source>
        <dbReference type="EMBL" id="SCL15984.1"/>
    </source>
</evidence>
<dbReference type="Proteomes" id="UP000199413">
    <property type="component" value="Unassembled WGS sequence"/>
</dbReference>
<dbReference type="RefSeq" id="WP_091336864.1">
    <property type="nucleotide sequence ID" value="NZ_FMHV01000002.1"/>
</dbReference>
<dbReference type="OrthoDB" id="3468002at2"/>
<organism evidence="1 2">
    <name type="scientific">Micromonospora rhizosphaerae</name>
    <dbReference type="NCBI Taxonomy" id="568872"/>
    <lineage>
        <taxon>Bacteria</taxon>
        <taxon>Bacillati</taxon>
        <taxon>Actinomycetota</taxon>
        <taxon>Actinomycetes</taxon>
        <taxon>Micromonosporales</taxon>
        <taxon>Micromonosporaceae</taxon>
        <taxon>Micromonospora</taxon>
    </lineage>
</organism>